<feature type="transmembrane region" description="Helical" evidence="1">
    <location>
        <begin position="427"/>
        <end position="443"/>
    </location>
</feature>
<feature type="transmembrane region" description="Helical" evidence="1">
    <location>
        <begin position="362"/>
        <end position="382"/>
    </location>
</feature>
<evidence type="ECO:0008006" key="4">
    <source>
        <dbReference type="Google" id="ProtNLM"/>
    </source>
</evidence>
<evidence type="ECO:0000256" key="1">
    <source>
        <dbReference type="SAM" id="Phobius"/>
    </source>
</evidence>
<dbReference type="Proteomes" id="UP000603904">
    <property type="component" value="Unassembled WGS sequence"/>
</dbReference>
<keyword evidence="3" id="KW-1185">Reference proteome</keyword>
<evidence type="ECO:0000313" key="3">
    <source>
        <dbReference type="Proteomes" id="UP000603904"/>
    </source>
</evidence>
<name>A0ABQ4G598_9ACTN</name>
<proteinExistence type="predicted"/>
<feature type="transmembrane region" description="Helical" evidence="1">
    <location>
        <begin position="120"/>
        <end position="139"/>
    </location>
</feature>
<keyword evidence="1" id="KW-1133">Transmembrane helix</keyword>
<feature type="transmembrane region" description="Helical" evidence="1">
    <location>
        <begin position="48"/>
        <end position="67"/>
    </location>
</feature>
<reference evidence="2 3" key="1">
    <citation type="submission" date="2021-01" db="EMBL/GenBank/DDBJ databases">
        <title>Whole genome shotgun sequence of Microbispora corallina NBRC 16416.</title>
        <authorList>
            <person name="Komaki H."/>
            <person name="Tamura T."/>
        </authorList>
    </citation>
    <scope>NUCLEOTIDE SEQUENCE [LARGE SCALE GENOMIC DNA]</scope>
    <source>
        <strain evidence="2 3">NBRC 16416</strain>
    </source>
</reference>
<accession>A0ABQ4G598</accession>
<feature type="transmembrane region" description="Helical" evidence="1">
    <location>
        <begin position="145"/>
        <end position="168"/>
    </location>
</feature>
<keyword evidence="1" id="KW-0472">Membrane</keyword>
<evidence type="ECO:0000313" key="2">
    <source>
        <dbReference type="EMBL" id="GIH42224.1"/>
    </source>
</evidence>
<feature type="transmembrane region" description="Helical" evidence="1">
    <location>
        <begin position="455"/>
        <end position="473"/>
    </location>
</feature>
<gene>
    <name evidence="2" type="ORF">Mco01_52240</name>
</gene>
<dbReference type="EMBL" id="BOOC01000029">
    <property type="protein sequence ID" value="GIH42224.1"/>
    <property type="molecule type" value="Genomic_DNA"/>
</dbReference>
<organism evidence="2 3">
    <name type="scientific">Microbispora corallina</name>
    <dbReference type="NCBI Taxonomy" id="83302"/>
    <lineage>
        <taxon>Bacteria</taxon>
        <taxon>Bacillati</taxon>
        <taxon>Actinomycetota</taxon>
        <taxon>Actinomycetes</taxon>
        <taxon>Streptosporangiales</taxon>
        <taxon>Streptosporangiaceae</taxon>
        <taxon>Microbispora</taxon>
    </lineage>
</organism>
<feature type="transmembrane region" description="Helical" evidence="1">
    <location>
        <begin position="87"/>
        <end position="108"/>
    </location>
</feature>
<protein>
    <recommendedName>
        <fullName evidence="4">Integral membrane protein</fullName>
    </recommendedName>
</protein>
<comment type="caution">
    <text evidence="2">The sequence shown here is derived from an EMBL/GenBank/DDBJ whole genome shotgun (WGS) entry which is preliminary data.</text>
</comment>
<feature type="transmembrane region" description="Helical" evidence="1">
    <location>
        <begin position="394"/>
        <end position="415"/>
    </location>
</feature>
<keyword evidence="1" id="KW-0812">Transmembrane</keyword>
<sequence length="591" mass="62799">MAGLPAFTEVAARSATFASHRFLLNLRISSRLTCTTALLLRRPAAPHVVIAAAALFVAYDVALFCVLRRGVPVPHRLRLAADAADAAGWSAALVSPLAPAALIVAPLAMEAALWRGWRALAVPALSGSATVAALLALQGRTGGPLTVLPAFALPALGMLGGLLLSRYLQGRVHERLRQAEAERQAAAGRAELAGRHSVAVGADTALDVLTRTWPLLAVPGEPIGFPLAAWRHALAERTADQADYLGTALLRWEQRHNMAHAELRRDVEFAVAREAAPLLISPSQLAALDGALAGLGLRGRVPVSVRTPRPLGHPQVLAVGPHRVELPQDPLSRVPPFDPGPMVIAIGGIGSLTHALREMDGVPLPVAACLTAVALLVSLWAHRQIAARGSAARPRVLAACLAFGALDAVVSTATMTTLRAGGITRQPYLHFLLFAGPTATMYLRDLSWRWRTGALSAAGAVLAVSVALLSVPLSPADALGLLWPLAFTVGASSLRDLLDEENLAFGDVIEREHDRAVAEGFRRGREEVLRLVESSAAQARDRLRRRRDLIDPVFLPEIERRLDHVGRCLADLRSRSQGGGRSPGSRTPPPR</sequence>